<dbReference type="Proteomes" id="UP000324222">
    <property type="component" value="Unassembled WGS sequence"/>
</dbReference>
<feature type="compositionally biased region" description="Polar residues" evidence="1">
    <location>
        <begin position="17"/>
        <end position="29"/>
    </location>
</feature>
<comment type="caution">
    <text evidence="2">The sequence shown here is derived from an EMBL/GenBank/DDBJ whole genome shotgun (WGS) entry which is preliminary data.</text>
</comment>
<sequence>MAAKRAQMTLFDFFPTGWSNNDETISESSEMNKEQPPLSSSESDSERSTVQDDSQSEEAAPIQPDNGNAQAPALSTKKRKRHEKKPNDCGDA</sequence>
<dbReference type="AlphaFoldDB" id="A0A5B7GTX7"/>
<reference evidence="2 3" key="1">
    <citation type="submission" date="2019-05" db="EMBL/GenBank/DDBJ databases">
        <title>Another draft genome of Portunus trituberculatus and its Hox gene families provides insights of decapod evolution.</title>
        <authorList>
            <person name="Jeong J.-H."/>
            <person name="Song I."/>
            <person name="Kim S."/>
            <person name="Choi T."/>
            <person name="Kim D."/>
            <person name="Ryu S."/>
            <person name="Kim W."/>
        </authorList>
    </citation>
    <scope>NUCLEOTIDE SEQUENCE [LARGE SCALE GENOMIC DNA]</scope>
    <source>
        <tissue evidence="2">Muscle</tissue>
    </source>
</reference>
<protein>
    <submittedName>
        <fullName evidence="2">Uncharacterized protein</fullName>
    </submittedName>
</protein>
<evidence type="ECO:0000313" key="2">
    <source>
        <dbReference type="EMBL" id="MPC63490.1"/>
    </source>
</evidence>
<feature type="region of interest" description="Disordered" evidence="1">
    <location>
        <begin position="1"/>
        <end position="92"/>
    </location>
</feature>
<proteinExistence type="predicted"/>
<evidence type="ECO:0000313" key="3">
    <source>
        <dbReference type="Proteomes" id="UP000324222"/>
    </source>
</evidence>
<evidence type="ECO:0000256" key="1">
    <source>
        <dbReference type="SAM" id="MobiDB-lite"/>
    </source>
</evidence>
<organism evidence="2 3">
    <name type="scientific">Portunus trituberculatus</name>
    <name type="common">Swimming crab</name>
    <name type="synonym">Neptunus trituberculatus</name>
    <dbReference type="NCBI Taxonomy" id="210409"/>
    <lineage>
        <taxon>Eukaryota</taxon>
        <taxon>Metazoa</taxon>
        <taxon>Ecdysozoa</taxon>
        <taxon>Arthropoda</taxon>
        <taxon>Crustacea</taxon>
        <taxon>Multicrustacea</taxon>
        <taxon>Malacostraca</taxon>
        <taxon>Eumalacostraca</taxon>
        <taxon>Eucarida</taxon>
        <taxon>Decapoda</taxon>
        <taxon>Pleocyemata</taxon>
        <taxon>Brachyura</taxon>
        <taxon>Eubrachyura</taxon>
        <taxon>Portunoidea</taxon>
        <taxon>Portunidae</taxon>
        <taxon>Portuninae</taxon>
        <taxon>Portunus</taxon>
    </lineage>
</organism>
<accession>A0A5B7GTX7</accession>
<dbReference type="EMBL" id="VSRR010020877">
    <property type="protein sequence ID" value="MPC63490.1"/>
    <property type="molecule type" value="Genomic_DNA"/>
</dbReference>
<name>A0A5B7GTX7_PORTR</name>
<keyword evidence="3" id="KW-1185">Reference proteome</keyword>
<gene>
    <name evidence="2" type="ORF">E2C01_057588</name>
</gene>